<dbReference type="STRING" id="747682.MALL_0642"/>
<comment type="subcellular location">
    <subcellularLocation>
        <location evidence="1">Cell membrane</location>
        <topology evidence="1">Multi-pass membrane protein</topology>
    </subcellularLocation>
</comment>
<feature type="transmembrane region" description="Helical" evidence="13">
    <location>
        <begin position="206"/>
        <end position="225"/>
    </location>
</feature>
<evidence type="ECO:0000256" key="4">
    <source>
        <dbReference type="ARBA" id="ARBA00022475"/>
    </source>
</evidence>
<keyword evidence="4" id="KW-1003">Cell membrane</keyword>
<dbReference type="GO" id="GO:0005886">
    <property type="term" value="C:plasma membrane"/>
    <property type="evidence" value="ECO:0007669"/>
    <property type="project" value="UniProtKB-SubCell"/>
</dbReference>
<feature type="transmembrane region" description="Helical" evidence="13">
    <location>
        <begin position="26"/>
        <end position="47"/>
    </location>
</feature>
<dbReference type="PANTHER" id="PTHR42985:SF40">
    <property type="entry name" value="LD47995P-RELATED"/>
    <property type="match status" value="1"/>
</dbReference>
<evidence type="ECO:0000313" key="14">
    <source>
        <dbReference type="EMBL" id="EFF41606.1"/>
    </source>
</evidence>
<feature type="transmembrane region" description="Helical" evidence="13">
    <location>
        <begin position="252"/>
        <end position="274"/>
    </location>
</feature>
<dbReference type="eggNOG" id="COG0591">
    <property type="taxonomic scope" value="Bacteria"/>
</dbReference>
<feature type="transmembrane region" description="Helical" evidence="13">
    <location>
        <begin position="95"/>
        <end position="117"/>
    </location>
</feature>
<feature type="transmembrane region" description="Helical" evidence="13">
    <location>
        <begin position="497"/>
        <end position="515"/>
    </location>
</feature>
<feature type="transmembrane region" description="Helical" evidence="13">
    <location>
        <begin position="397"/>
        <end position="421"/>
    </location>
</feature>
<protein>
    <submittedName>
        <fullName evidence="14">Transporter, SSS family</fullName>
    </submittedName>
</protein>
<dbReference type="RefSeq" id="WP_005683302.1">
    <property type="nucleotide sequence ID" value="NZ_ADNC01000007.1"/>
</dbReference>
<feature type="transmembrane region" description="Helical" evidence="13">
    <location>
        <begin position="176"/>
        <end position="194"/>
    </location>
</feature>
<keyword evidence="10" id="KW-0739">Sodium transport</keyword>
<organism evidence="14 15">
    <name type="scientific">Mycoplasmopsis alligatoris A21JP2</name>
    <dbReference type="NCBI Taxonomy" id="747682"/>
    <lineage>
        <taxon>Bacteria</taxon>
        <taxon>Bacillati</taxon>
        <taxon>Mycoplasmatota</taxon>
        <taxon>Mycoplasmoidales</taxon>
        <taxon>Metamycoplasmataceae</taxon>
        <taxon>Mycoplasmopsis</taxon>
    </lineage>
</organism>
<evidence type="ECO:0000256" key="13">
    <source>
        <dbReference type="SAM" id="Phobius"/>
    </source>
</evidence>
<comment type="similarity">
    <text evidence="2 11">Belongs to the sodium:solute symporter (SSF) (TC 2.A.21) family.</text>
</comment>
<feature type="transmembrane region" description="Helical" evidence="13">
    <location>
        <begin position="340"/>
        <end position="362"/>
    </location>
</feature>
<keyword evidence="6 13" id="KW-1133">Transmembrane helix</keyword>
<name>D4XVE0_9BACT</name>
<dbReference type="NCBIfam" id="TIGR00813">
    <property type="entry name" value="sss"/>
    <property type="match status" value="1"/>
</dbReference>
<evidence type="ECO:0000256" key="6">
    <source>
        <dbReference type="ARBA" id="ARBA00022989"/>
    </source>
</evidence>
<keyword evidence="15" id="KW-1185">Reference proteome</keyword>
<evidence type="ECO:0000256" key="3">
    <source>
        <dbReference type="ARBA" id="ARBA00022448"/>
    </source>
</evidence>
<accession>D4XVE0</accession>
<evidence type="ECO:0000256" key="9">
    <source>
        <dbReference type="ARBA" id="ARBA00023136"/>
    </source>
</evidence>
<keyword evidence="7" id="KW-0915">Sodium</keyword>
<evidence type="ECO:0000256" key="5">
    <source>
        <dbReference type="ARBA" id="ARBA00022692"/>
    </source>
</evidence>
<evidence type="ECO:0000256" key="2">
    <source>
        <dbReference type="ARBA" id="ARBA00006434"/>
    </source>
</evidence>
<dbReference type="PANTHER" id="PTHR42985">
    <property type="entry name" value="SODIUM-COUPLED MONOCARBOXYLATE TRANSPORTER"/>
    <property type="match status" value="1"/>
</dbReference>
<dbReference type="Proteomes" id="UP000004757">
    <property type="component" value="Unassembled WGS sequence"/>
</dbReference>
<evidence type="ECO:0000256" key="8">
    <source>
        <dbReference type="ARBA" id="ARBA00023065"/>
    </source>
</evidence>
<comment type="caution">
    <text evidence="14">The sequence shown here is derived from an EMBL/GenBank/DDBJ whole genome shotgun (WGS) entry which is preliminary data.</text>
</comment>
<feature type="transmembrane region" description="Helical" evidence="13">
    <location>
        <begin position="295"/>
        <end position="320"/>
    </location>
</feature>
<feature type="transmembrane region" description="Helical" evidence="13">
    <location>
        <begin position="427"/>
        <end position="450"/>
    </location>
</feature>
<evidence type="ECO:0000256" key="7">
    <source>
        <dbReference type="ARBA" id="ARBA00023053"/>
    </source>
</evidence>
<feature type="transmembrane region" description="Helical" evidence="13">
    <location>
        <begin position="138"/>
        <end position="164"/>
    </location>
</feature>
<reference evidence="14 15" key="1">
    <citation type="submission" date="2010-03" db="EMBL/GenBank/DDBJ databases">
        <authorList>
            <person name="Glass J.I."/>
            <person name="Benders G.A."/>
            <person name="Durkin A.S."/>
            <person name="Farmerie W.G."/>
            <person name="Hlavinka K."/>
            <person name="Hostetler J."/>
            <person name="Jackson J."/>
            <person name="May M.A."/>
            <person name="Miller R.H."/>
            <person name="Paralanov V."/>
            <person name="Radune D."/>
            <person name="Szczypinski B."/>
            <person name="Brown D.R."/>
        </authorList>
    </citation>
    <scope>NUCLEOTIDE SEQUENCE [LARGE SCALE GENOMIC DNA]</scope>
    <source>
        <strain evidence="14 15">A21JP2</strain>
    </source>
</reference>
<dbReference type="GO" id="GO:0015293">
    <property type="term" value="F:symporter activity"/>
    <property type="evidence" value="ECO:0007669"/>
    <property type="project" value="TreeGrafter"/>
</dbReference>
<dbReference type="InterPro" id="IPR051163">
    <property type="entry name" value="Sodium:Solute_Symporter_SSF"/>
</dbReference>
<feature type="transmembrane region" description="Helical" evidence="13">
    <location>
        <begin position="68"/>
        <end position="89"/>
    </location>
</feature>
<evidence type="ECO:0000256" key="10">
    <source>
        <dbReference type="ARBA" id="ARBA00023201"/>
    </source>
</evidence>
<dbReference type="PROSITE" id="PS50283">
    <property type="entry name" value="NA_SOLUT_SYMP_3"/>
    <property type="match status" value="1"/>
</dbReference>
<evidence type="ECO:0000313" key="15">
    <source>
        <dbReference type="Proteomes" id="UP000004757"/>
    </source>
</evidence>
<keyword evidence="8" id="KW-0406">Ion transport</keyword>
<evidence type="ECO:0000256" key="1">
    <source>
        <dbReference type="ARBA" id="ARBA00004651"/>
    </source>
</evidence>
<proteinExistence type="inferred from homology"/>
<feature type="coiled-coil region" evidence="12">
    <location>
        <begin position="536"/>
        <end position="570"/>
    </location>
</feature>
<dbReference type="InterPro" id="IPR038377">
    <property type="entry name" value="Na/Glc_symporter_sf"/>
</dbReference>
<gene>
    <name evidence="14" type="ORF">MALL_0642</name>
</gene>
<evidence type="ECO:0000256" key="11">
    <source>
        <dbReference type="RuleBase" id="RU362091"/>
    </source>
</evidence>
<keyword evidence="12" id="KW-0175">Coiled coil</keyword>
<keyword evidence="9 13" id="KW-0472">Membrane</keyword>
<dbReference type="AlphaFoldDB" id="D4XVE0"/>
<feature type="transmembrane region" description="Helical" evidence="13">
    <location>
        <begin position="457"/>
        <end position="477"/>
    </location>
</feature>
<keyword evidence="3" id="KW-0813">Transport</keyword>
<evidence type="ECO:0000256" key="12">
    <source>
        <dbReference type="SAM" id="Coils"/>
    </source>
</evidence>
<keyword evidence="5 13" id="KW-0812">Transmembrane</keyword>
<dbReference type="GO" id="GO:0006814">
    <property type="term" value="P:sodium ion transport"/>
    <property type="evidence" value="ECO:0007669"/>
    <property type="project" value="UniProtKB-KW"/>
</dbReference>
<dbReference type="Pfam" id="PF00474">
    <property type="entry name" value="SSF"/>
    <property type="match status" value="1"/>
</dbReference>
<dbReference type="InterPro" id="IPR001734">
    <property type="entry name" value="Na/solute_symporter"/>
</dbReference>
<sequence length="572" mass="63063">MVDTANIVKEASKKLIAKSNFTALDFVVMAAYILAILGMGIWFSIAAKKAKETNSDDYFTGGSKIPTWVIGFSIWATTLSAITFIALPANAYNNGWLFAFSQLTIIIFAPVLIKFVIPFFRRMKESTAYAYLHARFHYALRAFSSILFILFHIFRMGIVLYIPANALSLVVPLDPWVLVIIMGVVVVITTYLGGQRGVLWQDAIQGIILLLGIVLIIVFSLYNIFGTGNGTNGKESIKYAQLLKASDLHVTLVGIGIPLILVSRYIEVIYTYVGGQDVVQRYKASKKTTNINKSIWINAGLALITILLFYGAGSALYTYYDGMAITQIDPAIKHTNQLVPYFIFTVLPTGIAGLIISAVFAASQSTMSSSLSSLVNSIIVDFVKVFAKKFSNNEKKLFLLSKILIGAFGAFGVICGIAFTLTNLGDIINYFLGVVGLFGAPTAAIFMLGMFTKRTSWISALIGMVTGFLVGLIIWIFSTPDFVGGKEFVKFNSGWVGVFGFFVTLLVGYLTSFIFPNKKNITNLSWHTLTPEFKELIALEKTIEKAAKKKQNADKEILRYDELIRKLEMSAE</sequence>
<dbReference type="EMBL" id="ADNC01000007">
    <property type="protein sequence ID" value="EFF41606.1"/>
    <property type="molecule type" value="Genomic_DNA"/>
</dbReference>
<dbReference type="Gene3D" id="1.20.1730.10">
    <property type="entry name" value="Sodium/glucose cotransporter"/>
    <property type="match status" value="1"/>
</dbReference>